<dbReference type="AlphaFoldDB" id="A0AAE3R6H0"/>
<dbReference type="Proteomes" id="UP001232063">
    <property type="component" value="Unassembled WGS sequence"/>
</dbReference>
<reference evidence="1" key="1">
    <citation type="submission" date="2023-05" db="EMBL/GenBank/DDBJ databases">
        <authorList>
            <person name="Zhang X."/>
        </authorList>
    </citation>
    <scope>NUCLEOTIDE SEQUENCE</scope>
    <source>
        <strain evidence="1">BD1B2-1</strain>
    </source>
</reference>
<accession>A0AAE3R6H0</accession>
<proteinExistence type="predicted"/>
<evidence type="ECO:0000313" key="1">
    <source>
        <dbReference type="EMBL" id="MDJ1501562.1"/>
    </source>
</evidence>
<dbReference type="EMBL" id="JASJOU010000003">
    <property type="protein sequence ID" value="MDJ1501562.1"/>
    <property type="molecule type" value="Genomic_DNA"/>
</dbReference>
<name>A0AAE3R6H0_9BACT</name>
<evidence type="ECO:0000313" key="2">
    <source>
        <dbReference type="Proteomes" id="UP001232063"/>
    </source>
</evidence>
<comment type="caution">
    <text evidence="1">The sequence shown here is derived from an EMBL/GenBank/DDBJ whole genome shotgun (WGS) entry which is preliminary data.</text>
</comment>
<evidence type="ECO:0008006" key="3">
    <source>
        <dbReference type="Google" id="ProtNLM"/>
    </source>
</evidence>
<protein>
    <recommendedName>
        <fullName evidence="3">Lipoprotein</fullName>
    </recommendedName>
</protein>
<keyword evidence="2" id="KW-1185">Reference proteome</keyword>
<dbReference type="RefSeq" id="WP_314511051.1">
    <property type="nucleotide sequence ID" value="NZ_JASJOU010000003.1"/>
</dbReference>
<organism evidence="1 2">
    <name type="scientific">Xanthocytophaga agilis</name>
    <dbReference type="NCBI Taxonomy" id="3048010"/>
    <lineage>
        <taxon>Bacteria</taxon>
        <taxon>Pseudomonadati</taxon>
        <taxon>Bacteroidota</taxon>
        <taxon>Cytophagia</taxon>
        <taxon>Cytophagales</taxon>
        <taxon>Rhodocytophagaceae</taxon>
        <taxon>Xanthocytophaga</taxon>
    </lineage>
</organism>
<sequence>MKSTILCEVLLAGLLVTSACEQKKQESQGNTASKEVIDTTGAIPMDELQTQVMAVDERPSDVHLMTALDDFSHKNTQGAATQIQEGILALKEETARYTGQGKQAVQSAIQTLEKLKEQIEAGKLTNIGPLQNAVAQAQNTVTHNLFFAVEETFVPEKQNSTARLLTVAVAHLRQRVNKDTSSLKQEGEALLKDGENFETRLQKGEKISTTQLKDYTARCHNWLEKHNS</sequence>
<gene>
    <name evidence="1" type="ORF">QNI22_12925</name>
</gene>
<dbReference type="PROSITE" id="PS51257">
    <property type="entry name" value="PROKAR_LIPOPROTEIN"/>
    <property type="match status" value="1"/>
</dbReference>